<organism evidence="4 5">
    <name type="scientific">Sphingopyxis witflariensis</name>
    <dbReference type="NCBI Taxonomy" id="173675"/>
    <lineage>
        <taxon>Bacteria</taxon>
        <taxon>Pseudomonadati</taxon>
        <taxon>Pseudomonadota</taxon>
        <taxon>Alphaproteobacteria</taxon>
        <taxon>Sphingomonadales</taxon>
        <taxon>Sphingomonadaceae</taxon>
        <taxon>Sphingopyxis</taxon>
    </lineage>
</organism>
<keyword evidence="2" id="KW-0812">Transmembrane</keyword>
<dbReference type="EMBL" id="NISJ01000004">
    <property type="protein sequence ID" value="OWQ97875.1"/>
    <property type="molecule type" value="Genomic_DNA"/>
</dbReference>
<dbReference type="Pfam" id="PF09976">
    <property type="entry name" value="TPR_21"/>
    <property type="match status" value="1"/>
</dbReference>
<protein>
    <recommendedName>
        <fullName evidence="3">Ancillary SecYEG translocon subunit/Cell division coordinator CpoB TPR domain-containing protein</fullName>
    </recommendedName>
</protein>
<name>A0A246JXP9_9SPHN</name>
<dbReference type="Proteomes" id="UP000197097">
    <property type="component" value="Unassembled WGS sequence"/>
</dbReference>
<evidence type="ECO:0000259" key="3">
    <source>
        <dbReference type="Pfam" id="PF09976"/>
    </source>
</evidence>
<keyword evidence="5" id="KW-1185">Reference proteome</keyword>
<evidence type="ECO:0000256" key="2">
    <source>
        <dbReference type="SAM" id="Phobius"/>
    </source>
</evidence>
<reference evidence="4 5" key="1">
    <citation type="journal article" date="2002" name="Int. J. Syst. Evol. Microbiol.">
        <title>Sphingopyxis witflariensis sp. nov., isolated from activated sludge.</title>
        <authorList>
            <person name="Kampfer P."/>
            <person name="Witzenberger R."/>
            <person name="Denner E.B."/>
            <person name="Busse H.J."/>
            <person name="Neef A."/>
        </authorList>
    </citation>
    <scope>NUCLEOTIDE SEQUENCE [LARGE SCALE GENOMIC DNA]</scope>
    <source>
        <strain evidence="4 5">DSM 14551</strain>
    </source>
</reference>
<dbReference type="RefSeq" id="WP_088472487.1">
    <property type="nucleotide sequence ID" value="NZ_NISJ01000004.1"/>
</dbReference>
<evidence type="ECO:0000256" key="1">
    <source>
        <dbReference type="SAM" id="MobiDB-lite"/>
    </source>
</evidence>
<keyword evidence="2" id="KW-0472">Membrane</keyword>
<feature type="compositionally biased region" description="Low complexity" evidence="1">
    <location>
        <begin position="241"/>
        <end position="251"/>
    </location>
</feature>
<accession>A0A246JXP9</accession>
<comment type="caution">
    <text evidence="4">The sequence shown here is derived from an EMBL/GenBank/DDBJ whole genome shotgun (WGS) entry which is preliminary data.</text>
</comment>
<evidence type="ECO:0000313" key="5">
    <source>
        <dbReference type="Proteomes" id="UP000197097"/>
    </source>
</evidence>
<dbReference type="AlphaFoldDB" id="A0A246JXP9"/>
<sequence length="257" mass="27144">MALSPTNDAALLQEVDEAVRKDRLETIMQRYGRWIIGGAIAALLAFGGYLYWSHHQESLRGEKAEELLAAFEKAATSQPTAATSELKKLEAGDDATYRAAALIQQGNMKAAAGDLKGAAAIMARVAADTKLDPALRDLGLIRQTALEFDTLKPEVVIARMKPMVDAKDPASSLFPSAAELTAIAHYQLGQFDKAGALYGRIAKLPKAPKSLQSRAVQMAGMLGVDAVADRAAESVANDQKGNAAPKVAAAGKAEEAN</sequence>
<gene>
    <name evidence="4" type="ORF">CDQ91_09520</name>
</gene>
<feature type="transmembrane region" description="Helical" evidence="2">
    <location>
        <begin position="31"/>
        <end position="52"/>
    </location>
</feature>
<dbReference type="InterPro" id="IPR018704">
    <property type="entry name" value="SecYEG/CpoB_TPR"/>
</dbReference>
<evidence type="ECO:0000313" key="4">
    <source>
        <dbReference type="EMBL" id="OWQ97875.1"/>
    </source>
</evidence>
<feature type="domain" description="Ancillary SecYEG translocon subunit/Cell division coordinator CpoB TPR" evidence="3">
    <location>
        <begin position="29"/>
        <end position="199"/>
    </location>
</feature>
<dbReference type="OrthoDB" id="7173339at2"/>
<keyword evidence="2" id="KW-1133">Transmembrane helix</keyword>
<feature type="region of interest" description="Disordered" evidence="1">
    <location>
        <begin position="234"/>
        <end position="257"/>
    </location>
</feature>
<proteinExistence type="predicted"/>